<name>A0A9F5J7V9_PYTBI</name>
<dbReference type="PROSITE" id="PS50157">
    <property type="entry name" value="ZINC_FINGER_C2H2_2"/>
    <property type="match status" value="9"/>
</dbReference>
<reference evidence="21" key="1">
    <citation type="submission" date="2025-08" db="UniProtKB">
        <authorList>
            <consortium name="RefSeq"/>
        </authorList>
    </citation>
    <scope>IDENTIFICATION</scope>
    <source>
        <tissue evidence="21">Liver</tissue>
    </source>
</reference>
<dbReference type="Proteomes" id="UP000695026">
    <property type="component" value="Unplaced"/>
</dbReference>
<evidence type="ECO:0000256" key="14">
    <source>
        <dbReference type="ARBA" id="ARBA00023163"/>
    </source>
</evidence>
<evidence type="ECO:0000256" key="16">
    <source>
        <dbReference type="PROSITE-ProRule" id="PRU00042"/>
    </source>
</evidence>
<feature type="domain" description="C2H2-type" evidence="19">
    <location>
        <begin position="1031"/>
        <end position="1058"/>
    </location>
</feature>
<evidence type="ECO:0000256" key="4">
    <source>
        <dbReference type="ARBA" id="ARBA00022491"/>
    </source>
</evidence>
<keyword evidence="5" id="KW-1017">Isopeptide bond</keyword>
<dbReference type="OrthoDB" id="8922241at2759"/>
<evidence type="ECO:0000256" key="13">
    <source>
        <dbReference type="ARBA" id="ARBA00023125"/>
    </source>
</evidence>
<evidence type="ECO:0000256" key="9">
    <source>
        <dbReference type="ARBA" id="ARBA00022771"/>
    </source>
</evidence>
<feature type="compositionally biased region" description="Polar residues" evidence="17">
    <location>
        <begin position="649"/>
        <end position="672"/>
    </location>
</feature>
<evidence type="ECO:0000256" key="7">
    <source>
        <dbReference type="ARBA" id="ARBA00022723"/>
    </source>
</evidence>
<feature type="domain" description="BTB" evidence="18">
    <location>
        <begin position="39"/>
        <end position="106"/>
    </location>
</feature>
<dbReference type="GO" id="GO:0003677">
    <property type="term" value="F:DNA binding"/>
    <property type="evidence" value="ECO:0007669"/>
    <property type="project" value="UniProtKB-KW"/>
</dbReference>
<dbReference type="SUPFAM" id="SSF54695">
    <property type="entry name" value="POZ domain"/>
    <property type="match status" value="1"/>
</dbReference>
<feature type="domain" description="C2H2-type" evidence="19">
    <location>
        <begin position="1059"/>
        <end position="1086"/>
    </location>
</feature>
<feature type="domain" description="C2H2-type" evidence="19">
    <location>
        <begin position="523"/>
        <end position="551"/>
    </location>
</feature>
<keyword evidence="10" id="KW-0862">Zinc</keyword>
<dbReference type="InterPro" id="IPR011333">
    <property type="entry name" value="SKP1/BTB/POZ_sf"/>
</dbReference>
<evidence type="ECO:0000256" key="11">
    <source>
        <dbReference type="ARBA" id="ARBA00022843"/>
    </source>
</evidence>
<dbReference type="CTD" id="253461"/>
<keyword evidence="13" id="KW-0238">DNA-binding</keyword>
<dbReference type="GO" id="GO:0000122">
    <property type="term" value="P:negative regulation of transcription by RNA polymerase II"/>
    <property type="evidence" value="ECO:0007669"/>
    <property type="project" value="UniProtKB-ARBA"/>
</dbReference>
<keyword evidence="14" id="KW-0804">Transcription</keyword>
<evidence type="ECO:0000313" key="21">
    <source>
        <dbReference type="RefSeq" id="XP_025029238.1"/>
    </source>
</evidence>
<evidence type="ECO:0000256" key="10">
    <source>
        <dbReference type="ARBA" id="ARBA00022833"/>
    </source>
</evidence>
<dbReference type="SMART" id="SM00355">
    <property type="entry name" value="ZnF_C2H2"/>
    <property type="match status" value="10"/>
</dbReference>
<feature type="region of interest" description="Disordered" evidence="17">
    <location>
        <begin position="419"/>
        <end position="440"/>
    </location>
</feature>
<evidence type="ECO:0000256" key="1">
    <source>
        <dbReference type="ARBA" id="ARBA00004123"/>
    </source>
</evidence>
<keyword evidence="11" id="KW-0832">Ubl conjugation</keyword>
<evidence type="ECO:0000256" key="3">
    <source>
        <dbReference type="ARBA" id="ARBA00022454"/>
    </source>
</evidence>
<gene>
    <name evidence="21" type="primary">ZBTB38</name>
</gene>
<accession>A0A9F5J7V9</accession>
<dbReference type="PROSITE" id="PS00028">
    <property type="entry name" value="ZINC_FINGER_C2H2_1"/>
    <property type="match status" value="9"/>
</dbReference>
<dbReference type="FunFam" id="3.30.160.60:FF:000235">
    <property type="entry name" value="Zinc finger and BTB domain containing 38"/>
    <property type="match status" value="1"/>
</dbReference>
<evidence type="ECO:0000256" key="2">
    <source>
        <dbReference type="ARBA" id="ARBA00004286"/>
    </source>
</evidence>
<keyword evidence="20" id="KW-1185">Reference proteome</keyword>
<feature type="domain" description="C2H2-type" evidence="19">
    <location>
        <begin position="467"/>
        <end position="494"/>
    </location>
</feature>
<dbReference type="InterPro" id="IPR000210">
    <property type="entry name" value="BTB/POZ_dom"/>
</dbReference>
<feature type="region of interest" description="Disordered" evidence="17">
    <location>
        <begin position="632"/>
        <end position="686"/>
    </location>
</feature>
<organism evidence="20 21">
    <name type="scientific">Python bivittatus</name>
    <name type="common">Burmese python</name>
    <name type="synonym">Python molurus bivittatus</name>
    <dbReference type="NCBI Taxonomy" id="176946"/>
    <lineage>
        <taxon>Eukaryota</taxon>
        <taxon>Metazoa</taxon>
        <taxon>Chordata</taxon>
        <taxon>Craniata</taxon>
        <taxon>Vertebrata</taxon>
        <taxon>Euteleostomi</taxon>
        <taxon>Lepidosauria</taxon>
        <taxon>Squamata</taxon>
        <taxon>Bifurcata</taxon>
        <taxon>Unidentata</taxon>
        <taxon>Episquamata</taxon>
        <taxon>Toxicofera</taxon>
        <taxon>Serpentes</taxon>
        <taxon>Henophidia</taxon>
        <taxon>Pythonidae</taxon>
        <taxon>Python</taxon>
    </lineage>
</organism>
<dbReference type="SMART" id="SM00225">
    <property type="entry name" value="BTB"/>
    <property type="match status" value="1"/>
</dbReference>
<keyword evidence="15" id="KW-0539">Nucleus</keyword>
<dbReference type="Pfam" id="PF00096">
    <property type="entry name" value="zf-C2H2"/>
    <property type="match status" value="4"/>
</dbReference>
<dbReference type="InterPro" id="IPR036236">
    <property type="entry name" value="Znf_C2H2_sf"/>
</dbReference>
<feature type="domain" description="C2H2-type" evidence="19">
    <location>
        <begin position="1118"/>
        <end position="1145"/>
    </location>
</feature>
<keyword evidence="9 16" id="KW-0863">Zinc-finger</keyword>
<evidence type="ECO:0000256" key="8">
    <source>
        <dbReference type="ARBA" id="ARBA00022737"/>
    </source>
</evidence>
<dbReference type="OMA" id="SECVEMN"/>
<dbReference type="RefSeq" id="XP_025029238.1">
    <property type="nucleotide sequence ID" value="XM_025173470.1"/>
</dbReference>
<dbReference type="FunFam" id="3.30.160.60:FF:001331">
    <property type="entry name" value="zinc finger and BTB domain-containing protein 38"/>
    <property type="match status" value="1"/>
</dbReference>
<keyword evidence="3" id="KW-0158">Chromosome</keyword>
<evidence type="ECO:0000313" key="20">
    <source>
        <dbReference type="Proteomes" id="UP000695026"/>
    </source>
</evidence>
<dbReference type="FunFam" id="3.30.160.60:FF:001465">
    <property type="entry name" value="Zinc finger protein 560"/>
    <property type="match status" value="1"/>
</dbReference>
<dbReference type="PROSITE" id="PS50097">
    <property type="entry name" value="BTB"/>
    <property type="match status" value="1"/>
</dbReference>
<evidence type="ECO:0000256" key="17">
    <source>
        <dbReference type="SAM" id="MobiDB-lite"/>
    </source>
</evidence>
<keyword evidence="4" id="KW-0678">Repressor</keyword>
<evidence type="ECO:0000256" key="15">
    <source>
        <dbReference type="ARBA" id="ARBA00023242"/>
    </source>
</evidence>
<feature type="compositionally biased region" description="Polar residues" evidence="17">
    <location>
        <begin position="419"/>
        <end position="430"/>
    </location>
</feature>
<dbReference type="GO" id="GO:0008270">
    <property type="term" value="F:zinc ion binding"/>
    <property type="evidence" value="ECO:0007669"/>
    <property type="project" value="UniProtKB-KW"/>
</dbReference>
<evidence type="ECO:0000256" key="12">
    <source>
        <dbReference type="ARBA" id="ARBA00023015"/>
    </source>
</evidence>
<keyword evidence="12" id="KW-0805">Transcription regulation</keyword>
<dbReference type="PANTHER" id="PTHR24394">
    <property type="entry name" value="ZINC FINGER PROTEIN"/>
    <property type="match status" value="1"/>
</dbReference>
<dbReference type="KEGG" id="pbi:103049022"/>
<evidence type="ECO:0000256" key="6">
    <source>
        <dbReference type="ARBA" id="ARBA00022553"/>
    </source>
</evidence>
<feature type="domain" description="C2H2-type" evidence="19">
    <location>
        <begin position="1087"/>
        <end position="1114"/>
    </location>
</feature>
<feature type="domain" description="C2H2-type" evidence="19">
    <location>
        <begin position="347"/>
        <end position="374"/>
    </location>
</feature>
<sequence length="1204" mass="135739">MMPTPEMTIMSHLKDLKDNFHSDTVLSILNEQRIRGILCDVTIIVEDTKFKAHSNVLAASSLYFKNIFWSHTICISGHVLELDGLKAEVFTEILNYIYSSTVIVKKQESVVDLAAAGKKLGISFLEDLTEKSFSGSPCLYSFCNTEKNDVKEEKRQEDSAITNGPRITNAYSIFETENSNHLFSPLDLRASFKKIPETNKASSSDLDRTDVCKEVERASTLAEHSYAVTTGCDALQQNSFYYESTPLYKTGEDCSEAAQSVPLVKSVTQSYNASKAIFNSQITDAPIVKISAHKGTTSEGPHKVINDHSHSFQKSQPNTANILSSKEDENKSDNLSGSIVTAIPHPSNCNGCTKSFNDKTQFSTHLKLHSQSQETLVCKYCSKQFENITGLETHEQACKGLNNLCGQNENEQNSLDNFAPSNGKTGTSYVSPEPTEAENELTDYPGTNGTMPEMDHFVKVVDGQILYTCNVCKRTYVTLSSLRRHSNVHSWRRTYPCHYCNKVFALAEYRTRHEIWHTGERRYQCIFCLETFMTYYILKNHQKSFHAIDHRLGVNKKTANGGLKPNVYPYKLYRLLPMKCKRAPYKSYGNSSYESIQVNEVPSSTCIIQNTVTSERSSLNFSHNMLPSSSISLESSSCRDATGTPENPPNISSWKIASGTDLKNNTNTNRRPLSSVEDSGPQEYDSSLQTISNVNSRENSTSVISYNNSASSVIMHSGRVSSVIMHSNAVNAVGRNDKGTSDITISQVASNDLIHESDNSNTKTRSNKEKKKVPLYDREATSKEVKYTANTGITSNTPTNIFETSSKTETYIAKPALPGTSADSNVAPLCQITVKIGNEAIVKRHILGSKLFYKKGRTSKYESKGDETVQVAEREKRERSMSRVCRSDYIESEMGDDISDHDSNDKPWRPYYNYKPKKKSKQLRKMRKAKWREKYRSRNSCEESEKTYVTTYALRNIPEEKVCNQEGDGKMTDLYCELCERENTSTEAPHDHLHWETTGSQSYTCDLCQKHFQSPSTLRMHKRGHTGEKPYLCKTCGKSFSISSNLQKHERTHSGVKDFICQHCNKAFTLNETLKIHERIHTGEKRYHCQFCFQSFLYLSTKRNHEQRHKREHTGKGYACFQCPKVCKTAAALGMHQKKHLFKTPKQEDRKDYLFNESSKSCISQHCFDSEQQETAKPVLTKSIIDAEGCKASSISNTTLDAGL</sequence>
<dbReference type="SUPFAM" id="SSF57667">
    <property type="entry name" value="beta-beta-alpha zinc fingers"/>
    <property type="match status" value="5"/>
</dbReference>
<dbReference type="FunFam" id="3.30.160.60:FF:000437">
    <property type="entry name" value="zinc finger and BTB domain-containing protein 38"/>
    <property type="match status" value="1"/>
</dbReference>
<dbReference type="PANTHER" id="PTHR24394:SF58">
    <property type="entry name" value="ZINC FINGER AND BTB DOMAIN CONTAINING 33"/>
    <property type="match status" value="1"/>
</dbReference>
<dbReference type="Pfam" id="PF12874">
    <property type="entry name" value="zf-met"/>
    <property type="match status" value="1"/>
</dbReference>
<evidence type="ECO:0000256" key="5">
    <source>
        <dbReference type="ARBA" id="ARBA00022499"/>
    </source>
</evidence>
<dbReference type="GO" id="GO:0005634">
    <property type="term" value="C:nucleus"/>
    <property type="evidence" value="ECO:0007669"/>
    <property type="project" value="UniProtKB-SubCell"/>
</dbReference>
<keyword evidence="6" id="KW-0597">Phosphoprotein</keyword>
<evidence type="ECO:0000259" key="19">
    <source>
        <dbReference type="PROSITE" id="PS50157"/>
    </source>
</evidence>
<dbReference type="Gene3D" id="3.30.160.60">
    <property type="entry name" value="Classic Zinc Finger"/>
    <property type="match status" value="8"/>
</dbReference>
<proteinExistence type="predicted"/>
<keyword evidence="7" id="KW-0479">Metal-binding</keyword>
<dbReference type="FunFam" id="3.30.160.60:FF:000852">
    <property type="entry name" value="zinc finger protein 629 isoform X2"/>
    <property type="match status" value="1"/>
</dbReference>
<dbReference type="GO" id="GO:0000981">
    <property type="term" value="F:DNA-binding transcription factor activity, RNA polymerase II-specific"/>
    <property type="evidence" value="ECO:0007669"/>
    <property type="project" value="TreeGrafter"/>
</dbReference>
<dbReference type="Gene3D" id="3.30.710.10">
    <property type="entry name" value="Potassium Channel Kv1.1, Chain A"/>
    <property type="match status" value="1"/>
</dbReference>
<dbReference type="GeneID" id="103049022"/>
<protein>
    <submittedName>
        <fullName evidence="21">Zinc finger and BTB domain-containing protein 38</fullName>
    </submittedName>
</protein>
<feature type="domain" description="C2H2-type" evidence="19">
    <location>
        <begin position="1003"/>
        <end position="1030"/>
    </location>
</feature>
<dbReference type="AlphaFoldDB" id="A0A9F5J7V9"/>
<dbReference type="InterPro" id="IPR013087">
    <property type="entry name" value="Znf_C2H2_type"/>
</dbReference>
<dbReference type="GO" id="GO:0005694">
    <property type="term" value="C:chromosome"/>
    <property type="evidence" value="ECO:0007669"/>
    <property type="project" value="UniProtKB-SubCell"/>
</dbReference>
<keyword evidence="8" id="KW-0677">Repeat</keyword>
<feature type="domain" description="C2H2-type" evidence="19">
    <location>
        <begin position="495"/>
        <end position="522"/>
    </location>
</feature>
<dbReference type="FunFam" id="3.30.710.10:FF:000081">
    <property type="entry name" value="zinc finger and BTB domain-containing protein 38"/>
    <property type="match status" value="1"/>
</dbReference>
<dbReference type="Pfam" id="PF13912">
    <property type="entry name" value="zf-C2H2_6"/>
    <property type="match status" value="1"/>
</dbReference>
<comment type="subcellular location">
    <subcellularLocation>
        <location evidence="2">Chromosome</location>
    </subcellularLocation>
    <subcellularLocation>
        <location evidence="1">Nucleus</location>
    </subcellularLocation>
</comment>
<dbReference type="Pfam" id="PF00651">
    <property type="entry name" value="BTB"/>
    <property type="match status" value="1"/>
</dbReference>
<evidence type="ECO:0000259" key="18">
    <source>
        <dbReference type="PROSITE" id="PS50097"/>
    </source>
</evidence>